<dbReference type="Gene3D" id="1.25.40.10">
    <property type="entry name" value="Tetratricopeptide repeat domain"/>
    <property type="match status" value="3"/>
</dbReference>
<dbReference type="RefSeq" id="XP_019013819.1">
    <property type="nucleotide sequence ID" value="XM_019153658.1"/>
</dbReference>
<feature type="region of interest" description="Disordered" evidence="6">
    <location>
        <begin position="51"/>
        <end position="72"/>
    </location>
</feature>
<dbReference type="NCBIfam" id="TIGR00756">
    <property type="entry name" value="PPR"/>
    <property type="match status" value="2"/>
</dbReference>
<dbReference type="GeneID" id="30170262"/>
<reference evidence="8" key="4">
    <citation type="submission" date="2024-02" db="EMBL/GenBank/DDBJ databases">
        <title>Comparative genomics of Cryptococcus and Kwoniella reveals pathogenesis evolution and contrasting modes of karyotype evolution via chromosome fusion or intercentromeric recombination.</title>
        <authorList>
            <person name="Coelho M.A."/>
            <person name="David-Palma M."/>
            <person name="Shea T."/>
            <person name="Bowers K."/>
            <person name="McGinley-Smith S."/>
            <person name="Mohammad A.W."/>
            <person name="Gnirke A."/>
            <person name="Yurkov A.M."/>
            <person name="Nowrousian M."/>
            <person name="Sun S."/>
            <person name="Cuomo C.A."/>
            <person name="Heitman J."/>
        </authorList>
    </citation>
    <scope>NUCLEOTIDE SEQUENCE</scope>
    <source>
        <strain evidence="8">CBS 10737</strain>
    </source>
</reference>
<feature type="region of interest" description="Disordered" evidence="6">
    <location>
        <begin position="1068"/>
        <end position="1089"/>
    </location>
</feature>
<dbReference type="Pfam" id="PF13812">
    <property type="entry name" value="PPR_3"/>
    <property type="match status" value="1"/>
</dbReference>
<feature type="repeat" description="PPR" evidence="5">
    <location>
        <begin position="613"/>
        <end position="647"/>
    </location>
</feature>
<feature type="region of interest" description="Disordered" evidence="6">
    <location>
        <begin position="93"/>
        <end position="125"/>
    </location>
</feature>
<feature type="region of interest" description="Disordered" evidence="6">
    <location>
        <begin position="914"/>
        <end position="940"/>
    </location>
</feature>
<accession>A0A1B9IB17</accession>
<feature type="repeat" description="PPR" evidence="5">
    <location>
        <begin position="754"/>
        <end position="788"/>
    </location>
</feature>
<dbReference type="SUPFAM" id="SSF48452">
    <property type="entry name" value="TPR-like"/>
    <property type="match status" value="1"/>
</dbReference>
<gene>
    <name evidence="7" type="ORF">I206_01893</name>
    <name evidence="8" type="ORF">I206_103103</name>
</gene>
<name>A0A1B9IB17_9TREE</name>
<keyword evidence="9" id="KW-1185">Reference proteome</keyword>
<keyword evidence="2" id="KW-0677">Repeat</keyword>
<evidence type="ECO:0000256" key="4">
    <source>
        <dbReference type="ARBA" id="ARBA00044511"/>
    </source>
</evidence>
<dbReference type="OrthoDB" id="185373at2759"/>
<protein>
    <recommendedName>
        <fullName evidence="10">Pentacotripeptide-repeat region of PRORP domain-containing protein</fullName>
    </recommendedName>
</protein>
<dbReference type="EMBL" id="CP144522">
    <property type="protein sequence ID" value="WWC69167.1"/>
    <property type="molecule type" value="Genomic_DNA"/>
</dbReference>
<dbReference type="InterPro" id="IPR002885">
    <property type="entry name" value="PPR_rpt"/>
</dbReference>
<sequence length="1242" mass="140300">MPPPHLPLAARSRVIGTHPPSATVSHVLGLVQNGYLDIASRVAVSQIRGHSGVARNASSSIGGSETTGHSLERRTMSQRQNFRTYSASAAQISDHNHHPSDQSTSSSAYHRFQNPSENRRSCKYKSSEKGLSIDKGITKDGKFFRAYDLPDDWSLLPEEFYSRLYNGAFQSASHFSHDFDHYNYETRQLGSIGNLLGVFALFKDTAEYEDWNWLAGKLGRLTEITDNIRVRQRGLTSLIHSVRGYALAYTGQTEEAAQVLGRISYSDYPGYALPTTHSIASLAYAHMEDWESAMKKMAGAIDRGVQRITNNKDNIVVQECDYPAFDFELIKIYQTAALDFGRNEDLIELVRGASFNTRRFLINSTQHPTPFSRNLTNLLLDSLARISSPVEWWADEFNRDPGTTTRTLGVFLFISLTRNRTKIQEAINLLEIFMVNGTSVPTSAAIRLCSLLMTESTSDAWTLYQRVCQAYPNFTHHALSQAMRLAGQAGWIEEEKRIWDQLSTNYKPTFRDRLTAAEYHAYRGRVADTMSFLETRVGKDFESRPQALQVLFNAYINANNTKGAESVLKQINRLDPQIYPFNALLQLYADQTNVEAAVRLFDELSNHSTLRPDIHSYTALISLFAHRRDPVNAENVLNAMIDAGITPDAIAYAAMLNAEVENGDWIAAMKRYQSLSDDVKSDRSVSSSILKALVLLSSPMEHVMGVFRRISNPNRHAWALVIQSASDASEMEVARELYEEMDDLAKANKGPKPDAYAYSILLHGYMRLGDGQSARAVYDEMLLREVLPSSVTYGMIVKSFAEARGERSLEQAHDFAVNVSKQAKAGHIADRRADKALTNQNIFSPLLVAHGRNGNTELAQNYFELAQETNGDEQKESVHVYTQMMDVYRRSGDSVKVMEFWNKAFTLACETTSYRKSGNSPESTSDHREVESDNAETPSRSNDNILCIPLSIALDSLSVAGKYFEVKRIWNDVKDAGFGFDAGNYNHLAVALARTGDVEGAFMVADQILLKRYEEIKYRKNEAMRESEKLQSVINNGRMDNQNKDEIYPEMEKDEEEYSEFQIIDRPVEPTFGPPNRRHTTHSPKSPFTNEAKSFQVEENGLGLELEMKLLSNWRPSDILWKPSLLTISVLDQAYGQLENAKIKKAWLPLTYNDENENDDNNSSVEEEKEIIEKETKKRTYGIVLPLFGGVPVRNHFTGKPHRKGPTELLKSINRRYSKLVGLIMFHRKKRAARKIRDMQGR</sequence>
<comment type="subunit">
    <text evidence="4">Binds to mitochondrial small subunit 15S rRNA.</text>
</comment>
<dbReference type="PROSITE" id="PS51375">
    <property type="entry name" value="PPR"/>
    <property type="match status" value="2"/>
</dbReference>
<comment type="function">
    <text evidence="3">Regulates mitochondrial small subunit maturation by controlling 15S rRNA 5'-end processing. Localizes to the 5' precursor of the 15S rRNA in a position that is subsequently occupied by mS47 in the mature yeast mtSSU. Uses structure and sequence-specific RNA recognition, binding to a single-stranded region of the precursor and specifically recognizing bases -6 to -1. The exchange of Ccm1 for mS47 is coupled to the irreversible removal of precursor rRNA that is accompanied by conformational changes of the mitoribosomal proteins uS5m and mS26. These conformational changes signal completion of 5'-end rRNA processing through protection of the mature 5'-end of the 15S rRNA and stabilization of mS47. The removal of the 5' precursor together with the dissociation of Ccm1 may be catalyzed by the 5'-3' exoribonuclease Pet127. Involved in the specific removal of group I introns in mitochondrial encoded transcripts.</text>
</comment>
<evidence type="ECO:0000313" key="9">
    <source>
        <dbReference type="Proteomes" id="UP000094020"/>
    </source>
</evidence>
<evidence type="ECO:0000313" key="7">
    <source>
        <dbReference type="EMBL" id="OCF52600.1"/>
    </source>
</evidence>
<dbReference type="AlphaFoldDB" id="A0A1B9IB17"/>
<dbReference type="KEGG" id="kpin:30170262"/>
<evidence type="ECO:0000256" key="3">
    <source>
        <dbReference type="ARBA" id="ARBA00044493"/>
    </source>
</evidence>
<reference evidence="7" key="1">
    <citation type="submission" date="2013-07" db="EMBL/GenBank/DDBJ databases">
        <title>The Genome Sequence of Cryptococcus pinus CBS10737.</title>
        <authorList>
            <consortium name="The Broad Institute Genome Sequencing Platform"/>
            <person name="Cuomo C."/>
            <person name="Litvintseva A."/>
            <person name="Chen Y."/>
            <person name="Heitman J."/>
            <person name="Sun S."/>
            <person name="Springer D."/>
            <person name="Dromer F."/>
            <person name="Young S.K."/>
            <person name="Zeng Q."/>
            <person name="Gargeya S."/>
            <person name="Fitzgerald M."/>
            <person name="Abouelleil A."/>
            <person name="Alvarado L."/>
            <person name="Berlin A.M."/>
            <person name="Chapman S.B."/>
            <person name="Dewar J."/>
            <person name="Goldberg J."/>
            <person name="Griggs A."/>
            <person name="Gujja S."/>
            <person name="Hansen M."/>
            <person name="Howarth C."/>
            <person name="Imamovic A."/>
            <person name="Larimer J."/>
            <person name="McCowan C."/>
            <person name="Murphy C."/>
            <person name="Pearson M."/>
            <person name="Priest M."/>
            <person name="Roberts A."/>
            <person name="Saif S."/>
            <person name="Shea T."/>
            <person name="Sykes S."/>
            <person name="Wortman J."/>
            <person name="Nusbaum C."/>
            <person name="Birren B."/>
        </authorList>
    </citation>
    <scope>NUCLEOTIDE SEQUENCE [LARGE SCALE GENOMIC DNA]</scope>
    <source>
        <strain evidence="7">CBS 10737</strain>
    </source>
</reference>
<evidence type="ECO:0000256" key="6">
    <source>
        <dbReference type="SAM" id="MobiDB-lite"/>
    </source>
</evidence>
<evidence type="ECO:0000256" key="5">
    <source>
        <dbReference type="PROSITE-ProRule" id="PRU00708"/>
    </source>
</evidence>
<evidence type="ECO:0000256" key="1">
    <source>
        <dbReference type="ARBA" id="ARBA00006192"/>
    </source>
</evidence>
<dbReference type="Pfam" id="PF13041">
    <property type="entry name" value="PPR_2"/>
    <property type="match status" value="1"/>
</dbReference>
<proteinExistence type="inferred from homology"/>
<dbReference type="Proteomes" id="UP000094020">
    <property type="component" value="Chromosome 4"/>
</dbReference>
<reference evidence="7" key="3">
    <citation type="submission" date="2016-07" db="EMBL/GenBank/DDBJ databases">
        <title>Evolution of pathogenesis and genome organization in the Tremellales.</title>
        <authorList>
            <person name="Cuomo C."/>
            <person name="Litvintseva A."/>
            <person name="Heitman J."/>
            <person name="Chen Y."/>
            <person name="Sun S."/>
            <person name="Springer D."/>
            <person name="Dromer F."/>
            <person name="Young S."/>
            <person name="Zeng Q."/>
            <person name="Chapman S."/>
            <person name="Gujja S."/>
            <person name="Saif S."/>
            <person name="Birren B."/>
        </authorList>
    </citation>
    <scope>NUCLEOTIDE SEQUENCE</scope>
    <source>
        <strain evidence="7">CBS 10737</strain>
    </source>
</reference>
<dbReference type="PANTHER" id="PTHR47447:SF17">
    <property type="entry name" value="OS12G0638900 PROTEIN"/>
    <property type="match status" value="1"/>
</dbReference>
<evidence type="ECO:0000313" key="8">
    <source>
        <dbReference type="EMBL" id="WWC69167.1"/>
    </source>
</evidence>
<feature type="compositionally biased region" description="Polar residues" evidence="6">
    <location>
        <begin position="101"/>
        <end position="116"/>
    </location>
</feature>
<evidence type="ECO:0008006" key="10">
    <source>
        <dbReference type="Google" id="ProtNLM"/>
    </source>
</evidence>
<comment type="similarity">
    <text evidence="1">Belongs to the CCM1 family.</text>
</comment>
<feature type="compositionally biased region" description="Polar residues" evidence="6">
    <location>
        <begin position="914"/>
        <end position="923"/>
    </location>
</feature>
<dbReference type="EMBL" id="KI894008">
    <property type="protein sequence ID" value="OCF52600.1"/>
    <property type="molecule type" value="Genomic_DNA"/>
</dbReference>
<dbReference type="STRING" id="1296096.A0A1B9IB17"/>
<dbReference type="InterPro" id="IPR011990">
    <property type="entry name" value="TPR-like_helical_dom_sf"/>
</dbReference>
<organism evidence="7">
    <name type="scientific">Kwoniella pini CBS 10737</name>
    <dbReference type="NCBI Taxonomy" id="1296096"/>
    <lineage>
        <taxon>Eukaryota</taxon>
        <taxon>Fungi</taxon>
        <taxon>Dikarya</taxon>
        <taxon>Basidiomycota</taxon>
        <taxon>Agaricomycotina</taxon>
        <taxon>Tremellomycetes</taxon>
        <taxon>Tremellales</taxon>
        <taxon>Cryptococcaceae</taxon>
        <taxon>Kwoniella</taxon>
    </lineage>
</organism>
<feature type="compositionally biased region" description="Polar residues" evidence="6">
    <location>
        <begin position="56"/>
        <end position="69"/>
    </location>
</feature>
<dbReference type="PANTHER" id="PTHR47447">
    <property type="entry name" value="OS03G0856100 PROTEIN"/>
    <property type="match status" value="1"/>
</dbReference>
<reference evidence="8" key="2">
    <citation type="submission" date="2013-07" db="EMBL/GenBank/DDBJ databases">
        <authorList>
            <consortium name="The Broad Institute Genome Sequencing Platform"/>
            <person name="Cuomo C."/>
            <person name="Litvintseva A."/>
            <person name="Chen Y."/>
            <person name="Heitman J."/>
            <person name="Sun S."/>
            <person name="Springer D."/>
            <person name="Dromer F."/>
            <person name="Young S.K."/>
            <person name="Zeng Q."/>
            <person name="Gargeya S."/>
            <person name="Fitzgerald M."/>
            <person name="Abouelleil A."/>
            <person name="Alvarado L."/>
            <person name="Berlin A.M."/>
            <person name="Chapman S.B."/>
            <person name="Dewar J."/>
            <person name="Goldberg J."/>
            <person name="Griggs A."/>
            <person name="Gujja S."/>
            <person name="Hansen M."/>
            <person name="Howarth C."/>
            <person name="Imamovic A."/>
            <person name="Larimer J."/>
            <person name="McCowan C."/>
            <person name="Murphy C."/>
            <person name="Pearson M."/>
            <person name="Priest M."/>
            <person name="Roberts A."/>
            <person name="Saif S."/>
            <person name="Shea T."/>
            <person name="Sykes S."/>
            <person name="Wortman J."/>
            <person name="Nusbaum C."/>
            <person name="Birren B."/>
        </authorList>
    </citation>
    <scope>NUCLEOTIDE SEQUENCE</scope>
    <source>
        <strain evidence="8">CBS 10737</strain>
    </source>
</reference>
<evidence type="ECO:0000256" key="2">
    <source>
        <dbReference type="ARBA" id="ARBA00022737"/>
    </source>
</evidence>